<dbReference type="PANTHER" id="PTHR47803">
    <property type="entry name" value="TRNA-SPECIFIC ADENOSINE DEAMINASE 1"/>
    <property type="match status" value="1"/>
</dbReference>
<dbReference type="PANTHER" id="PTHR47803:SF1">
    <property type="entry name" value="TRNA-SPECIFIC ADENOSINE DEAMINASE 1"/>
    <property type="match status" value="1"/>
</dbReference>
<dbReference type="GO" id="GO:0003723">
    <property type="term" value="F:RNA binding"/>
    <property type="evidence" value="ECO:0007669"/>
    <property type="project" value="InterPro"/>
</dbReference>
<evidence type="ECO:0000313" key="3">
    <source>
        <dbReference type="EMBL" id="KAK3367064.1"/>
    </source>
</evidence>
<dbReference type="GO" id="GO:0043829">
    <property type="term" value="F:tRNA-specific adenosine-37 deaminase activity"/>
    <property type="evidence" value="ECO:0007669"/>
    <property type="project" value="TreeGrafter"/>
</dbReference>
<evidence type="ECO:0000313" key="4">
    <source>
        <dbReference type="Proteomes" id="UP001287356"/>
    </source>
</evidence>
<feature type="domain" description="A to I editase" evidence="2">
    <location>
        <begin position="54"/>
        <end position="484"/>
    </location>
</feature>
<keyword evidence="4" id="KW-1185">Reference proteome</keyword>
<dbReference type="SMART" id="SM00552">
    <property type="entry name" value="ADEAMc"/>
    <property type="match status" value="1"/>
</dbReference>
<comment type="caution">
    <text evidence="3">The sequence shown here is derived from an EMBL/GenBank/DDBJ whole genome shotgun (WGS) entry which is preliminary data.</text>
</comment>
<proteinExistence type="predicted"/>
<dbReference type="Pfam" id="PF02137">
    <property type="entry name" value="A_deamin"/>
    <property type="match status" value="2"/>
</dbReference>
<name>A0AAE0N2I9_9PEZI</name>
<dbReference type="PROSITE" id="PS50141">
    <property type="entry name" value="A_DEAMIN_EDITASE"/>
    <property type="match status" value="1"/>
</dbReference>
<feature type="compositionally biased region" description="Acidic residues" evidence="1">
    <location>
        <begin position="143"/>
        <end position="152"/>
    </location>
</feature>
<dbReference type="InterPro" id="IPR042935">
    <property type="entry name" value="Tad1"/>
</dbReference>
<dbReference type="EMBL" id="JAULSN010000007">
    <property type="protein sequence ID" value="KAK3367064.1"/>
    <property type="molecule type" value="Genomic_DNA"/>
</dbReference>
<sequence length="494" mass="52723">MSPYDADAIVSTVLAEFQKLPAKRKPCVRDNGIHEWVPLSGIVAKGPNFLRCLALATGMKCLPASKLPQVRGMAVHDWHAEVLALRAFNRFVLQECRRLLAADDGEQPRPASEFLRRRTDAELAGGGGGSAGNARGHQQQQQQDEDGEEDQEERTWHRQPFAWRDDVSLHMYCSEAPCGDASMELVMAAQDDASPWALPGARAPLTTTATTTTTTTAKTTETAAKAPPPPLPAELGQPRAAPGGELLGRGYFSELGVVRRKPARGDAPASVSKSCSDKLALKQCTSLLSAVASTLVSPRGVYLATLVLPASRFSAAACARCFSASSELSDRLPPGRMRALAGRRWGASGYAFAPVAVTTTHLEFEFSKRAVAGAGNGQETTMRRTGASNLAVAWTCDGLVEEGLIGGVLQGRKTFDEKGASAVSRRKMWELAVEVAGLLGDDQTIASVLVAGTYDELKDGCPLLAARRRVKEEARAKALQGWLRNEGDGAFGLV</sequence>
<evidence type="ECO:0000259" key="2">
    <source>
        <dbReference type="PROSITE" id="PS50141"/>
    </source>
</evidence>
<organism evidence="3 4">
    <name type="scientific">Lasiosphaeria ovina</name>
    <dbReference type="NCBI Taxonomy" id="92902"/>
    <lineage>
        <taxon>Eukaryota</taxon>
        <taxon>Fungi</taxon>
        <taxon>Dikarya</taxon>
        <taxon>Ascomycota</taxon>
        <taxon>Pezizomycotina</taxon>
        <taxon>Sordariomycetes</taxon>
        <taxon>Sordariomycetidae</taxon>
        <taxon>Sordariales</taxon>
        <taxon>Lasiosphaeriaceae</taxon>
        <taxon>Lasiosphaeria</taxon>
    </lineage>
</organism>
<feature type="compositionally biased region" description="Low complexity" evidence="1">
    <location>
        <begin position="132"/>
        <end position="142"/>
    </location>
</feature>
<feature type="compositionally biased region" description="Low complexity" evidence="1">
    <location>
        <begin position="209"/>
        <end position="225"/>
    </location>
</feature>
<feature type="region of interest" description="Disordered" evidence="1">
    <location>
        <begin position="122"/>
        <end position="155"/>
    </location>
</feature>
<accession>A0AAE0N2I9</accession>
<protein>
    <submittedName>
        <fullName evidence="3">Adenosine deaminase/editase</fullName>
    </submittedName>
</protein>
<dbReference type="InterPro" id="IPR002466">
    <property type="entry name" value="A_deamin"/>
</dbReference>
<dbReference type="Proteomes" id="UP001287356">
    <property type="component" value="Unassembled WGS sequence"/>
</dbReference>
<reference evidence="3" key="1">
    <citation type="journal article" date="2023" name="Mol. Phylogenet. Evol.">
        <title>Genome-scale phylogeny and comparative genomics of the fungal order Sordariales.</title>
        <authorList>
            <person name="Hensen N."/>
            <person name="Bonometti L."/>
            <person name="Westerberg I."/>
            <person name="Brannstrom I.O."/>
            <person name="Guillou S."/>
            <person name="Cros-Aarteil S."/>
            <person name="Calhoun S."/>
            <person name="Haridas S."/>
            <person name="Kuo A."/>
            <person name="Mondo S."/>
            <person name="Pangilinan J."/>
            <person name="Riley R."/>
            <person name="LaButti K."/>
            <person name="Andreopoulos B."/>
            <person name="Lipzen A."/>
            <person name="Chen C."/>
            <person name="Yan M."/>
            <person name="Daum C."/>
            <person name="Ng V."/>
            <person name="Clum A."/>
            <person name="Steindorff A."/>
            <person name="Ohm R.A."/>
            <person name="Martin F."/>
            <person name="Silar P."/>
            <person name="Natvig D.O."/>
            <person name="Lalanne C."/>
            <person name="Gautier V."/>
            <person name="Ament-Velasquez S.L."/>
            <person name="Kruys A."/>
            <person name="Hutchinson M.I."/>
            <person name="Powell A.J."/>
            <person name="Barry K."/>
            <person name="Miller A.N."/>
            <person name="Grigoriev I.V."/>
            <person name="Debuchy R."/>
            <person name="Gladieux P."/>
            <person name="Hiltunen Thoren M."/>
            <person name="Johannesson H."/>
        </authorList>
    </citation>
    <scope>NUCLEOTIDE SEQUENCE</scope>
    <source>
        <strain evidence="3">CBS 958.72</strain>
    </source>
</reference>
<dbReference type="AlphaFoldDB" id="A0AAE0N2I9"/>
<gene>
    <name evidence="3" type="ORF">B0T24DRAFT_581536</name>
</gene>
<feature type="region of interest" description="Disordered" evidence="1">
    <location>
        <begin position="209"/>
        <end position="235"/>
    </location>
</feature>
<reference evidence="3" key="2">
    <citation type="submission" date="2023-06" db="EMBL/GenBank/DDBJ databases">
        <authorList>
            <consortium name="Lawrence Berkeley National Laboratory"/>
            <person name="Haridas S."/>
            <person name="Hensen N."/>
            <person name="Bonometti L."/>
            <person name="Westerberg I."/>
            <person name="Brannstrom I.O."/>
            <person name="Guillou S."/>
            <person name="Cros-Aarteil S."/>
            <person name="Calhoun S."/>
            <person name="Kuo A."/>
            <person name="Mondo S."/>
            <person name="Pangilinan J."/>
            <person name="Riley R."/>
            <person name="Labutti K."/>
            <person name="Andreopoulos B."/>
            <person name="Lipzen A."/>
            <person name="Chen C."/>
            <person name="Yanf M."/>
            <person name="Daum C."/>
            <person name="Ng V."/>
            <person name="Clum A."/>
            <person name="Steindorff A."/>
            <person name="Ohm R."/>
            <person name="Martin F."/>
            <person name="Silar P."/>
            <person name="Natvig D."/>
            <person name="Lalanne C."/>
            <person name="Gautier V."/>
            <person name="Ament-Velasquez S.L."/>
            <person name="Kruys A."/>
            <person name="Hutchinson M.I."/>
            <person name="Powell A.J."/>
            <person name="Barry K."/>
            <person name="Miller A.N."/>
            <person name="Grigoriev I.V."/>
            <person name="Debuchy R."/>
            <person name="Gladieux P."/>
            <person name="Thoren M.H."/>
            <person name="Johannesson H."/>
        </authorList>
    </citation>
    <scope>NUCLEOTIDE SEQUENCE</scope>
    <source>
        <strain evidence="3">CBS 958.72</strain>
    </source>
</reference>
<dbReference type="GO" id="GO:0002100">
    <property type="term" value="P:tRNA wobble adenosine to inosine editing"/>
    <property type="evidence" value="ECO:0007669"/>
    <property type="project" value="InterPro"/>
</dbReference>
<evidence type="ECO:0000256" key="1">
    <source>
        <dbReference type="SAM" id="MobiDB-lite"/>
    </source>
</evidence>